<dbReference type="FunFam" id="3.30.70.20:FF:000015">
    <property type="entry name" value="Electron transfer flavoprotein-ubiquinone oxidoreductase"/>
    <property type="match status" value="1"/>
</dbReference>
<dbReference type="EC" id="1.5.5.1" evidence="18"/>
<comment type="catalytic activity">
    <reaction evidence="17 18">
        <text>a ubiquinone + reduced [electron-transfer flavoprotein] = a ubiquinol + oxidized [electron-transfer flavoprotein] + H(+)</text>
        <dbReference type="Rhea" id="RHEA:24052"/>
        <dbReference type="Rhea" id="RHEA-COMP:9565"/>
        <dbReference type="Rhea" id="RHEA-COMP:9566"/>
        <dbReference type="Rhea" id="RHEA-COMP:10685"/>
        <dbReference type="Rhea" id="RHEA-COMP:10686"/>
        <dbReference type="ChEBI" id="CHEBI:15378"/>
        <dbReference type="ChEBI" id="CHEBI:16389"/>
        <dbReference type="ChEBI" id="CHEBI:17976"/>
        <dbReference type="ChEBI" id="CHEBI:57692"/>
        <dbReference type="ChEBI" id="CHEBI:58307"/>
        <dbReference type="EC" id="1.5.5.1"/>
    </reaction>
</comment>
<dbReference type="RefSeq" id="XP_005833969.1">
    <property type="nucleotide sequence ID" value="XM_005833912.1"/>
</dbReference>
<dbReference type="STRING" id="905079.L1JFR6"/>
<dbReference type="Gene3D" id="3.30.70.20">
    <property type="match status" value="1"/>
</dbReference>
<evidence type="ECO:0000313" key="22">
    <source>
        <dbReference type="EnsemblProtists" id="EKX46989"/>
    </source>
</evidence>
<evidence type="ECO:0000256" key="13">
    <source>
        <dbReference type="ARBA" id="ARBA00023014"/>
    </source>
</evidence>
<dbReference type="eggNOG" id="KOG2415">
    <property type="taxonomic scope" value="Eukaryota"/>
</dbReference>
<dbReference type="InterPro" id="IPR040156">
    <property type="entry name" value="ETF-QO"/>
</dbReference>
<name>L1JFR6_GUITC</name>
<evidence type="ECO:0000256" key="4">
    <source>
        <dbReference type="ARBA" id="ARBA00022448"/>
    </source>
</evidence>
<keyword evidence="14 18" id="KW-0830">Ubiquinone</keyword>
<reference evidence="21 23" key="1">
    <citation type="journal article" date="2012" name="Nature">
        <title>Algal genomes reveal evolutionary mosaicism and the fate of nucleomorphs.</title>
        <authorList>
            <consortium name="DOE Joint Genome Institute"/>
            <person name="Curtis B.A."/>
            <person name="Tanifuji G."/>
            <person name="Burki F."/>
            <person name="Gruber A."/>
            <person name="Irimia M."/>
            <person name="Maruyama S."/>
            <person name="Arias M.C."/>
            <person name="Ball S.G."/>
            <person name="Gile G.H."/>
            <person name="Hirakawa Y."/>
            <person name="Hopkins J.F."/>
            <person name="Kuo A."/>
            <person name="Rensing S.A."/>
            <person name="Schmutz J."/>
            <person name="Symeonidi A."/>
            <person name="Elias M."/>
            <person name="Eveleigh R.J."/>
            <person name="Herman E.K."/>
            <person name="Klute M.J."/>
            <person name="Nakayama T."/>
            <person name="Obornik M."/>
            <person name="Reyes-Prieto A."/>
            <person name="Armbrust E.V."/>
            <person name="Aves S.J."/>
            <person name="Beiko R.G."/>
            <person name="Coutinho P."/>
            <person name="Dacks J.B."/>
            <person name="Durnford D.G."/>
            <person name="Fast N.M."/>
            <person name="Green B.R."/>
            <person name="Grisdale C.J."/>
            <person name="Hempel F."/>
            <person name="Henrissat B."/>
            <person name="Hoppner M.P."/>
            <person name="Ishida K."/>
            <person name="Kim E."/>
            <person name="Koreny L."/>
            <person name="Kroth P.G."/>
            <person name="Liu Y."/>
            <person name="Malik S.B."/>
            <person name="Maier U.G."/>
            <person name="McRose D."/>
            <person name="Mock T."/>
            <person name="Neilson J.A."/>
            <person name="Onodera N.T."/>
            <person name="Poole A.M."/>
            <person name="Pritham E.J."/>
            <person name="Richards T.A."/>
            <person name="Rocap G."/>
            <person name="Roy S.W."/>
            <person name="Sarai C."/>
            <person name="Schaack S."/>
            <person name="Shirato S."/>
            <person name="Slamovits C.H."/>
            <person name="Spencer D.F."/>
            <person name="Suzuki S."/>
            <person name="Worden A.Z."/>
            <person name="Zauner S."/>
            <person name="Barry K."/>
            <person name="Bell C."/>
            <person name="Bharti A.K."/>
            <person name="Crow J.A."/>
            <person name="Grimwood J."/>
            <person name="Kramer R."/>
            <person name="Lindquist E."/>
            <person name="Lucas S."/>
            <person name="Salamov A."/>
            <person name="McFadden G.I."/>
            <person name="Lane C.E."/>
            <person name="Keeling P.J."/>
            <person name="Gray M.W."/>
            <person name="Grigoriev I.V."/>
            <person name="Archibald J.M."/>
        </authorList>
    </citation>
    <scope>NUCLEOTIDE SEQUENCE</scope>
    <source>
        <strain evidence="21 23">CCMP2712</strain>
    </source>
</reference>
<dbReference type="SUPFAM" id="SSF51905">
    <property type="entry name" value="FAD/NAD(P)-binding domain"/>
    <property type="match status" value="1"/>
</dbReference>
<dbReference type="OMA" id="INFQNCV"/>
<evidence type="ECO:0000256" key="1">
    <source>
        <dbReference type="ARBA" id="ARBA00001974"/>
    </source>
</evidence>
<evidence type="ECO:0000256" key="9">
    <source>
        <dbReference type="ARBA" id="ARBA00022946"/>
    </source>
</evidence>
<dbReference type="AlphaFoldDB" id="L1JFR6"/>
<dbReference type="Pfam" id="PF05187">
    <property type="entry name" value="Fer4_ETF_QO"/>
    <property type="match status" value="1"/>
</dbReference>
<evidence type="ECO:0000256" key="17">
    <source>
        <dbReference type="ARBA" id="ARBA00052682"/>
    </source>
</evidence>
<keyword evidence="13 18" id="KW-0411">Iron-sulfur</keyword>
<evidence type="ECO:0000256" key="16">
    <source>
        <dbReference type="ARBA" id="ARBA00023136"/>
    </source>
</evidence>
<dbReference type="GO" id="GO:0046872">
    <property type="term" value="F:metal ion binding"/>
    <property type="evidence" value="ECO:0007669"/>
    <property type="project" value="UniProtKB-KW"/>
</dbReference>
<comment type="cofactor">
    <cofactor evidence="18">
        <name>[4Fe-4S] cluster</name>
        <dbReference type="ChEBI" id="CHEBI:49883"/>
    </cofactor>
    <text evidence="18">Binds 1 [4Fe-4S] cluster.</text>
</comment>
<evidence type="ECO:0000256" key="2">
    <source>
        <dbReference type="ARBA" id="ARBA00004273"/>
    </source>
</evidence>
<dbReference type="Gene3D" id="3.30.9.90">
    <property type="match status" value="1"/>
</dbReference>
<comment type="function">
    <text evidence="18">Accepts electrons from ETF and reduces ubiquinone.</text>
</comment>
<evidence type="ECO:0000256" key="11">
    <source>
        <dbReference type="ARBA" id="ARBA00023002"/>
    </source>
</evidence>
<evidence type="ECO:0000256" key="8">
    <source>
        <dbReference type="ARBA" id="ARBA00022827"/>
    </source>
</evidence>
<evidence type="ECO:0000256" key="3">
    <source>
        <dbReference type="ARBA" id="ARBA00006796"/>
    </source>
</evidence>
<reference evidence="23" key="2">
    <citation type="submission" date="2012-11" db="EMBL/GenBank/DDBJ databases">
        <authorList>
            <person name="Kuo A."/>
            <person name="Curtis B.A."/>
            <person name="Tanifuji G."/>
            <person name="Burki F."/>
            <person name="Gruber A."/>
            <person name="Irimia M."/>
            <person name="Maruyama S."/>
            <person name="Arias M.C."/>
            <person name="Ball S.G."/>
            <person name="Gile G.H."/>
            <person name="Hirakawa Y."/>
            <person name="Hopkins J.F."/>
            <person name="Rensing S.A."/>
            <person name="Schmutz J."/>
            <person name="Symeonidi A."/>
            <person name="Elias M."/>
            <person name="Eveleigh R.J."/>
            <person name="Herman E.K."/>
            <person name="Klute M.J."/>
            <person name="Nakayama T."/>
            <person name="Obornik M."/>
            <person name="Reyes-Prieto A."/>
            <person name="Armbrust E.V."/>
            <person name="Aves S.J."/>
            <person name="Beiko R.G."/>
            <person name="Coutinho P."/>
            <person name="Dacks J.B."/>
            <person name="Durnford D.G."/>
            <person name="Fast N.M."/>
            <person name="Green B.R."/>
            <person name="Grisdale C."/>
            <person name="Hempe F."/>
            <person name="Henrissat B."/>
            <person name="Hoppner M.P."/>
            <person name="Ishida K.-I."/>
            <person name="Kim E."/>
            <person name="Koreny L."/>
            <person name="Kroth P.G."/>
            <person name="Liu Y."/>
            <person name="Malik S.-B."/>
            <person name="Maier U.G."/>
            <person name="McRose D."/>
            <person name="Mock T."/>
            <person name="Neilson J.A."/>
            <person name="Onodera N.T."/>
            <person name="Poole A.M."/>
            <person name="Pritham E.J."/>
            <person name="Richards T.A."/>
            <person name="Rocap G."/>
            <person name="Roy S.W."/>
            <person name="Sarai C."/>
            <person name="Schaack S."/>
            <person name="Shirato S."/>
            <person name="Slamovits C.H."/>
            <person name="Spencer D.F."/>
            <person name="Suzuki S."/>
            <person name="Worden A.Z."/>
            <person name="Zauner S."/>
            <person name="Barry K."/>
            <person name="Bell C."/>
            <person name="Bharti A.K."/>
            <person name="Crow J.A."/>
            <person name="Grimwood J."/>
            <person name="Kramer R."/>
            <person name="Lindquist E."/>
            <person name="Lucas S."/>
            <person name="Salamov A."/>
            <person name="McFadden G.I."/>
            <person name="Lane C.E."/>
            <person name="Keeling P.J."/>
            <person name="Gray M.W."/>
            <person name="Grigoriev I.V."/>
            <person name="Archibald J.M."/>
        </authorList>
    </citation>
    <scope>NUCLEOTIDE SEQUENCE</scope>
    <source>
        <strain evidence="23">CCMP2712</strain>
    </source>
</reference>
<evidence type="ECO:0000256" key="18">
    <source>
        <dbReference type="RuleBase" id="RU366068"/>
    </source>
</evidence>
<dbReference type="GO" id="GO:0051539">
    <property type="term" value="F:4 iron, 4 sulfur cluster binding"/>
    <property type="evidence" value="ECO:0007669"/>
    <property type="project" value="UniProtKB-UniRule"/>
</dbReference>
<dbReference type="PaxDb" id="55529-EKX46989"/>
<dbReference type="EnsemblProtists" id="EKX46989">
    <property type="protein sequence ID" value="EKX46989"/>
    <property type="gene ID" value="GUITHDRAFT_107336"/>
</dbReference>
<evidence type="ECO:0000259" key="20">
    <source>
        <dbReference type="Pfam" id="PF21162"/>
    </source>
</evidence>
<keyword evidence="7" id="KW-0999">Mitochondrion inner membrane</keyword>
<feature type="domain" description="ETF-QO/FixX C-terminal" evidence="19">
    <location>
        <begin position="467"/>
        <end position="570"/>
    </location>
</feature>
<keyword evidence="12 18" id="KW-0408">Iron</keyword>
<evidence type="ECO:0000313" key="23">
    <source>
        <dbReference type="Proteomes" id="UP000011087"/>
    </source>
</evidence>
<keyword evidence="8 18" id="KW-0274">FAD</keyword>
<evidence type="ECO:0000256" key="6">
    <source>
        <dbReference type="ARBA" id="ARBA00022723"/>
    </source>
</evidence>
<evidence type="ECO:0000256" key="10">
    <source>
        <dbReference type="ARBA" id="ARBA00022982"/>
    </source>
</evidence>
<dbReference type="Pfam" id="PF21162">
    <property type="entry name" value="ETFQO_UQ-bd"/>
    <property type="match status" value="1"/>
</dbReference>
<keyword evidence="6 18" id="KW-0479">Metal-binding</keyword>
<keyword evidence="10 18" id="KW-0249">Electron transport</keyword>
<dbReference type="InterPro" id="IPR049398">
    <property type="entry name" value="ETF-QO/FixC_UQ-bd"/>
</dbReference>
<keyword evidence="9" id="KW-0809">Transit peptide</keyword>
<dbReference type="Gene3D" id="3.50.50.60">
    <property type="entry name" value="FAD/NAD(P)-binding domain"/>
    <property type="match status" value="1"/>
</dbReference>
<dbReference type="GO" id="GO:0005743">
    <property type="term" value="C:mitochondrial inner membrane"/>
    <property type="evidence" value="ECO:0007669"/>
    <property type="project" value="UniProtKB-SubCell"/>
</dbReference>
<dbReference type="GO" id="GO:0004174">
    <property type="term" value="F:electron-transferring-flavoprotein dehydrogenase activity"/>
    <property type="evidence" value="ECO:0007669"/>
    <property type="project" value="UniProtKB-UniRule"/>
</dbReference>
<dbReference type="KEGG" id="gtt:GUITHDRAFT_107336"/>
<keyword evidence="23" id="KW-1185">Reference proteome</keyword>
<organism evidence="21">
    <name type="scientific">Guillardia theta (strain CCMP2712)</name>
    <name type="common">Cryptophyte</name>
    <dbReference type="NCBI Taxonomy" id="905079"/>
    <lineage>
        <taxon>Eukaryota</taxon>
        <taxon>Cryptophyceae</taxon>
        <taxon>Pyrenomonadales</taxon>
        <taxon>Geminigeraceae</taxon>
        <taxon>Guillardia</taxon>
    </lineage>
</organism>
<evidence type="ECO:0000259" key="19">
    <source>
        <dbReference type="Pfam" id="PF05187"/>
    </source>
</evidence>
<accession>L1JFR6</accession>
<feature type="domain" description="ETF-QO/FixC ubiquinone-binding" evidence="20">
    <location>
        <begin position="221"/>
        <end position="314"/>
    </location>
</feature>
<keyword evidence="5 18" id="KW-0285">Flavoprotein</keyword>
<dbReference type="GeneID" id="17303492"/>
<keyword evidence="4 18" id="KW-0813">Transport</keyword>
<dbReference type="SUPFAM" id="SSF54862">
    <property type="entry name" value="4Fe-4S ferredoxins"/>
    <property type="match status" value="1"/>
</dbReference>
<dbReference type="OrthoDB" id="437331at2759"/>
<reference evidence="22" key="3">
    <citation type="submission" date="2016-03" db="UniProtKB">
        <authorList>
            <consortium name="EnsemblProtists"/>
        </authorList>
    </citation>
    <scope>IDENTIFICATION</scope>
</reference>
<protein>
    <recommendedName>
        <fullName evidence="18">Electron transfer flavoprotein-ubiquinone oxidoreductase</fullName>
        <shortName evidence="18">ETF-QO</shortName>
        <ecNumber evidence="18">1.5.5.1</ecNumber>
    </recommendedName>
</protein>
<comment type="subcellular location">
    <subcellularLocation>
        <location evidence="2">Mitochondrion inner membrane</location>
    </subcellularLocation>
</comment>
<dbReference type="HOGENOM" id="CLU_009667_4_0_1"/>
<keyword evidence="16" id="KW-0472">Membrane</keyword>
<proteinExistence type="inferred from homology"/>
<dbReference type="InterPro" id="IPR036188">
    <property type="entry name" value="FAD/NAD-bd_sf"/>
</dbReference>
<gene>
    <name evidence="21" type="ORF">GUITHDRAFT_107336</name>
</gene>
<comment type="similarity">
    <text evidence="3">Belongs to the ETF-QO/FixC family.</text>
</comment>
<evidence type="ECO:0000256" key="7">
    <source>
        <dbReference type="ARBA" id="ARBA00022792"/>
    </source>
</evidence>
<dbReference type="Proteomes" id="UP000011087">
    <property type="component" value="Unassembled WGS sequence"/>
</dbReference>
<evidence type="ECO:0000256" key="15">
    <source>
        <dbReference type="ARBA" id="ARBA00023128"/>
    </source>
</evidence>
<dbReference type="InterPro" id="IPR007859">
    <property type="entry name" value="ETF-QO/FixX_C"/>
</dbReference>
<evidence type="ECO:0000313" key="21">
    <source>
        <dbReference type="EMBL" id="EKX46989.1"/>
    </source>
</evidence>
<evidence type="ECO:0000256" key="14">
    <source>
        <dbReference type="ARBA" id="ARBA00023075"/>
    </source>
</evidence>
<dbReference type="Pfam" id="PF13450">
    <property type="entry name" value="NAD_binding_8"/>
    <property type="match status" value="1"/>
</dbReference>
<evidence type="ECO:0000256" key="12">
    <source>
        <dbReference type="ARBA" id="ARBA00023004"/>
    </source>
</evidence>
<dbReference type="SUPFAM" id="SSF54373">
    <property type="entry name" value="FAD-linked reductases, C-terminal domain"/>
    <property type="match status" value="1"/>
</dbReference>
<comment type="cofactor">
    <cofactor evidence="1 18">
        <name>FAD</name>
        <dbReference type="ChEBI" id="CHEBI:57692"/>
    </cofactor>
</comment>
<sequence length="573" mass="63511">MRRHFCAGNEASDAMEYDVVVVGAGPAGLSTAIKLKQLAAERNVELSVCVIEKGAEVGSHILSGNVFETRALDELFPNWKELGAPLETEVTQDQFAILTGDNGSVNIPSWALPSSLNNHGNYIISLGRLCKWLAEQAENMGIEIYPGFAASEVLYNSNKSVKGIKIKDVGIDKNGQPKDTFTPGVELRARQTVFAEGCRGSCSEEIIKEFDLRQGKDMQTYGIGLKEVWEIPEENHKPGFVQHTVGWPLDTQSYGGSFLYHMKPNKVLVGFVLGLDYKNPYLSPYQEFQRWKLHPSIRQHLEGGTCISYGARALNEGGFQAIPKLTFKGGLLVGCSAGFLNVAKIKGSHTAMKSGMIAAEEVFAALYNQSDESVFSGKSVDTFESLEVKGYQKSMENSWVWKELNEVRNVHPSYKWGFYVGLLYSGLTLRVFGGAEPWTFRNKSIGDHATTGKKDHYTPIEYAKPDGKITFDILTNLTRSGVYHEDQPAHLKVKPELVEWPASISYQEYGAPETRFCPAKVYEYTVDEQTGKTELVINAQNCVHCKTCDIKTPGNYIKWTVPEGSGGPQYDSM</sequence>
<keyword evidence="15" id="KW-0496">Mitochondrion</keyword>
<dbReference type="PANTHER" id="PTHR10617">
    <property type="entry name" value="ELECTRON TRANSFER FLAVOPROTEIN-UBIQUINONE OXIDOREDUCTASE"/>
    <property type="match status" value="1"/>
</dbReference>
<keyword evidence="11 18" id="KW-0560">Oxidoreductase</keyword>
<evidence type="ECO:0000256" key="5">
    <source>
        <dbReference type="ARBA" id="ARBA00022630"/>
    </source>
</evidence>
<dbReference type="EMBL" id="JH992992">
    <property type="protein sequence ID" value="EKX46989.1"/>
    <property type="molecule type" value="Genomic_DNA"/>
</dbReference>
<dbReference type="PANTHER" id="PTHR10617:SF107">
    <property type="entry name" value="ELECTRON TRANSFER FLAVOPROTEIN-UBIQUINONE OXIDOREDUCTASE, MITOCHONDRIAL"/>
    <property type="match status" value="1"/>
</dbReference>